<feature type="repeat" description="TPR" evidence="1">
    <location>
        <begin position="172"/>
        <end position="205"/>
    </location>
</feature>
<organism evidence="2 3">
    <name type="scientific">Salipaludibacillus neizhouensis</name>
    <dbReference type="NCBI Taxonomy" id="885475"/>
    <lineage>
        <taxon>Bacteria</taxon>
        <taxon>Bacillati</taxon>
        <taxon>Bacillota</taxon>
        <taxon>Bacilli</taxon>
        <taxon>Bacillales</taxon>
        <taxon>Bacillaceae</taxon>
    </lineage>
</organism>
<dbReference type="InterPro" id="IPR018708">
    <property type="entry name" value="DUF2225"/>
</dbReference>
<dbReference type="InterPro" id="IPR019734">
    <property type="entry name" value="TPR_rpt"/>
</dbReference>
<dbReference type="InterPro" id="IPR011990">
    <property type="entry name" value="TPR-like_helical_dom_sf"/>
</dbReference>
<evidence type="ECO:0000256" key="1">
    <source>
        <dbReference type="PROSITE-ProRule" id="PRU00339"/>
    </source>
</evidence>
<protein>
    <recommendedName>
        <fullName evidence="4">DUF2225 domain-containing protein</fullName>
    </recommendedName>
</protein>
<keyword evidence="3" id="KW-1185">Reference proteome</keyword>
<sequence length="224" mass="26553">MDLEPLYDKEVTCPNCNLAFYSKKIRSRFIRVNEVFNDYSKDYKDEQLNPVLYEISVCSACGYGFNEQFDPILKPSIKEQFNQKVSKYWTSQDFSGTRSYENSVKTYKLAILSAEITNQPYIVRGSLCMKLSWLFRTMNEKQEEIRFIEMALEQFEDSYKHGDFIQKSVSELMLLFLLGEYYRKVGKKEQSINYFSKVIQHKDKQKEAAIVEKAREQWQEARAM</sequence>
<dbReference type="Pfam" id="PF09986">
    <property type="entry name" value="DUF2225"/>
    <property type="match status" value="1"/>
</dbReference>
<comment type="caution">
    <text evidence="2">The sequence shown here is derived from an EMBL/GenBank/DDBJ whole genome shotgun (WGS) entry which is preliminary data.</text>
</comment>
<dbReference type="OrthoDB" id="9780343at2"/>
<dbReference type="RefSeq" id="WP_110936907.1">
    <property type="nucleotide sequence ID" value="NZ_KZ614146.1"/>
</dbReference>
<dbReference type="SUPFAM" id="SSF48452">
    <property type="entry name" value="TPR-like"/>
    <property type="match status" value="1"/>
</dbReference>
<evidence type="ECO:0008006" key="4">
    <source>
        <dbReference type="Google" id="ProtNLM"/>
    </source>
</evidence>
<gene>
    <name evidence="2" type="ORF">CR203_19960</name>
</gene>
<dbReference type="PROSITE" id="PS50005">
    <property type="entry name" value="TPR"/>
    <property type="match status" value="1"/>
</dbReference>
<dbReference type="AlphaFoldDB" id="A0A3A9K2X7"/>
<dbReference type="Gene3D" id="1.25.40.10">
    <property type="entry name" value="Tetratricopeptide repeat domain"/>
    <property type="match status" value="1"/>
</dbReference>
<reference evidence="2 3" key="1">
    <citation type="submission" date="2017-10" db="EMBL/GenBank/DDBJ databases">
        <title>Bacillus sp. nov., a halophilic bacterium isolated from a Keqin Lake.</title>
        <authorList>
            <person name="Wang H."/>
        </authorList>
    </citation>
    <scope>NUCLEOTIDE SEQUENCE [LARGE SCALE GENOMIC DNA]</scope>
    <source>
        <strain evidence="2 3">KCTC 13187</strain>
    </source>
</reference>
<keyword evidence="1" id="KW-0802">TPR repeat</keyword>
<name>A0A3A9K2X7_9BACI</name>
<dbReference type="Proteomes" id="UP000281498">
    <property type="component" value="Unassembled WGS sequence"/>
</dbReference>
<evidence type="ECO:0000313" key="2">
    <source>
        <dbReference type="EMBL" id="RKL65598.1"/>
    </source>
</evidence>
<dbReference type="EMBL" id="PDOE01000014">
    <property type="protein sequence ID" value="RKL65598.1"/>
    <property type="molecule type" value="Genomic_DNA"/>
</dbReference>
<proteinExistence type="predicted"/>
<evidence type="ECO:0000313" key="3">
    <source>
        <dbReference type="Proteomes" id="UP000281498"/>
    </source>
</evidence>
<accession>A0A3A9K2X7</accession>